<keyword evidence="2" id="KW-1185">Reference proteome</keyword>
<accession>A0A9P8AT00</accession>
<reference evidence="1" key="1">
    <citation type="submission" date="2020-11" db="EMBL/GenBank/DDBJ databases">
        <title>Adaptations for nitrogen fixation in a non-lichenized fungal sporocarp promotes dispersal by wood-feeding termites.</title>
        <authorList>
            <consortium name="DOE Joint Genome Institute"/>
            <person name="Koch R.A."/>
            <person name="Yoon G."/>
            <person name="Arayal U."/>
            <person name="Lail K."/>
            <person name="Amirebrahimi M."/>
            <person name="Labutti K."/>
            <person name="Lipzen A."/>
            <person name="Riley R."/>
            <person name="Barry K."/>
            <person name="Henrissat B."/>
            <person name="Grigoriev I.V."/>
            <person name="Herr J.R."/>
            <person name="Aime M.C."/>
        </authorList>
    </citation>
    <scope>NUCLEOTIDE SEQUENCE</scope>
    <source>
        <strain evidence="1">MCA 3950</strain>
    </source>
</reference>
<sequence length="370" mass="41218">MFPYDVNTLKKKEGSTGYPDVALRLIYYRHLAPVSSSYVMRIFSGWDGDSDLPRILSMSTSLSFSTMEPFDGSAFSYARSIRLTFSSQAPWLLVLPSQDPTLMAWSSTLPKCYRPSVARILDESDSFARLYSQRCDTVHVWRMRCCDVSLACKPRWIIVPTAITKPSTSIYSNTDCYAPKKPIVLPVHVNAPAALYERLPDANKCSDRNSLFSSGASIRLNKGDVMFSTEPRQPERPLIAAPGFDLADVFWQLSASSSILREHHFVLRAGSDDVIPKSFALAFRPVPTHGSTLVLLLVLPWLCDATKYGFSGGEIRRTKTTRRDVSTWSTELVRPRTPVLLDGSHPGGKERMHVAGCSALSPDRLLTKTT</sequence>
<protein>
    <submittedName>
        <fullName evidence="1">Uncharacterized protein</fullName>
    </submittedName>
</protein>
<dbReference type="GeneID" id="66099421"/>
<organism evidence="1 2">
    <name type="scientific">Guyanagaster necrorhizus</name>
    <dbReference type="NCBI Taxonomy" id="856835"/>
    <lineage>
        <taxon>Eukaryota</taxon>
        <taxon>Fungi</taxon>
        <taxon>Dikarya</taxon>
        <taxon>Basidiomycota</taxon>
        <taxon>Agaricomycotina</taxon>
        <taxon>Agaricomycetes</taxon>
        <taxon>Agaricomycetidae</taxon>
        <taxon>Agaricales</taxon>
        <taxon>Marasmiineae</taxon>
        <taxon>Physalacriaceae</taxon>
        <taxon>Guyanagaster</taxon>
    </lineage>
</organism>
<evidence type="ECO:0000313" key="2">
    <source>
        <dbReference type="Proteomes" id="UP000812287"/>
    </source>
</evidence>
<dbReference type="Proteomes" id="UP000812287">
    <property type="component" value="Unassembled WGS sequence"/>
</dbReference>
<name>A0A9P8AT00_9AGAR</name>
<dbReference type="RefSeq" id="XP_043040428.1">
    <property type="nucleotide sequence ID" value="XM_043177134.1"/>
</dbReference>
<dbReference type="AlphaFoldDB" id="A0A9P8AT00"/>
<dbReference type="EMBL" id="MU250533">
    <property type="protein sequence ID" value="KAG7446928.1"/>
    <property type="molecule type" value="Genomic_DNA"/>
</dbReference>
<evidence type="ECO:0000313" key="1">
    <source>
        <dbReference type="EMBL" id="KAG7446928.1"/>
    </source>
</evidence>
<comment type="caution">
    <text evidence="1">The sequence shown here is derived from an EMBL/GenBank/DDBJ whole genome shotgun (WGS) entry which is preliminary data.</text>
</comment>
<gene>
    <name evidence="1" type="ORF">BT62DRAFT_1005325</name>
</gene>
<proteinExistence type="predicted"/>